<organism evidence="1 2">
    <name type="scientific">Parasponia andersonii</name>
    <name type="common">Sponia andersonii</name>
    <dbReference type="NCBI Taxonomy" id="3476"/>
    <lineage>
        <taxon>Eukaryota</taxon>
        <taxon>Viridiplantae</taxon>
        <taxon>Streptophyta</taxon>
        <taxon>Embryophyta</taxon>
        <taxon>Tracheophyta</taxon>
        <taxon>Spermatophyta</taxon>
        <taxon>Magnoliopsida</taxon>
        <taxon>eudicotyledons</taxon>
        <taxon>Gunneridae</taxon>
        <taxon>Pentapetalae</taxon>
        <taxon>rosids</taxon>
        <taxon>fabids</taxon>
        <taxon>Rosales</taxon>
        <taxon>Cannabaceae</taxon>
        <taxon>Parasponia</taxon>
    </lineage>
</organism>
<name>A0A2P5DM79_PARAD</name>
<sequence length="94" mass="10465">MACYNLRSIPKGGLPSTLETLIIWDCSKLVAQHGHWGLEGLTSLKTLDINDCNGVLDSFPARSLPVSLTSFQFRGTPRLQKLERKFSKCRNISS</sequence>
<dbReference type="OrthoDB" id="1725454at2759"/>
<dbReference type="AlphaFoldDB" id="A0A2P5DM79"/>
<gene>
    <name evidence="1" type="ORF">PanWU01x14_052230</name>
</gene>
<accession>A0A2P5DM79</accession>
<dbReference type="Gene3D" id="3.80.10.10">
    <property type="entry name" value="Ribonuclease Inhibitor"/>
    <property type="match status" value="1"/>
</dbReference>
<dbReference type="InterPro" id="IPR032675">
    <property type="entry name" value="LRR_dom_sf"/>
</dbReference>
<keyword evidence="2" id="KW-1185">Reference proteome</keyword>
<protein>
    <submittedName>
        <fullName evidence="1">LRR domain containing protein</fullName>
    </submittedName>
</protein>
<dbReference type="SUPFAM" id="SSF52058">
    <property type="entry name" value="L domain-like"/>
    <property type="match status" value="1"/>
</dbReference>
<dbReference type="EMBL" id="JXTB01000029">
    <property type="protein sequence ID" value="PON74391.1"/>
    <property type="molecule type" value="Genomic_DNA"/>
</dbReference>
<reference evidence="2" key="1">
    <citation type="submission" date="2016-06" db="EMBL/GenBank/DDBJ databases">
        <title>Parallel loss of symbiosis genes in relatives of nitrogen-fixing non-legume Parasponia.</title>
        <authorList>
            <person name="Van Velzen R."/>
            <person name="Holmer R."/>
            <person name="Bu F."/>
            <person name="Rutten L."/>
            <person name="Van Zeijl A."/>
            <person name="Liu W."/>
            <person name="Santuari L."/>
            <person name="Cao Q."/>
            <person name="Sharma T."/>
            <person name="Shen D."/>
            <person name="Roswanjaya Y."/>
            <person name="Wardhani T."/>
            <person name="Kalhor M.S."/>
            <person name="Jansen J."/>
            <person name="Van den Hoogen J."/>
            <person name="Gungor B."/>
            <person name="Hartog M."/>
            <person name="Hontelez J."/>
            <person name="Verver J."/>
            <person name="Yang W.-C."/>
            <person name="Schijlen E."/>
            <person name="Repin R."/>
            <person name="Schilthuizen M."/>
            <person name="Schranz E."/>
            <person name="Heidstra R."/>
            <person name="Miyata K."/>
            <person name="Fedorova E."/>
            <person name="Kohlen W."/>
            <person name="Bisseling T."/>
            <person name="Smit S."/>
            <person name="Geurts R."/>
        </authorList>
    </citation>
    <scope>NUCLEOTIDE SEQUENCE [LARGE SCALE GENOMIC DNA]</scope>
    <source>
        <strain evidence="2">cv. WU1-14</strain>
    </source>
</reference>
<dbReference type="Proteomes" id="UP000237105">
    <property type="component" value="Unassembled WGS sequence"/>
</dbReference>
<comment type="caution">
    <text evidence="1">The sequence shown here is derived from an EMBL/GenBank/DDBJ whole genome shotgun (WGS) entry which is preliminary data.</text>
</comment>
<evidence type="ECO:0000313" key="2">
    <source>
        <dbReference type="Proteomes" id="UP000237105"/>
    </source>
</evidence>
<proteinExistence type="predicted"/>
<evidence type="ECO:0000313" key="1">
    <source>
        <dbReference type="EMBL" id="PON74391.1"/>
    </source>
</evidence>